<dbReference type="eggNOG" id="ENOG5032TKW">
    <property type="taxonomic scope" value="Bacteria"/>
</dbReference>
<evidence type="ECO:0000313" key="1">
    <source>
        <dbReference type="EMBL" id="KRL55807.1"/>
    </source>
</evidence>
<proteinExistence type="predicted"/>
<protein>
    <submittedName>
        <fullName evidence="1">Uncharacterized protein</fullName>
    </submittedName>
</protein>
<reference evidence="1 2" key="1">
    <citation type="journal article" date="2015" name="Genome Announc.">
        <title>Expanding the biotechnology potential of lactobacilli through comparative genomics of 213 strains and associated genera.</title>
        <authorList>
            <person name="Sun Z."/>
            <person name="Harris H.M."/>
            <person name="McCann A."/>
            <person name="Guo C."/>
            <person name="Argimon S."/>
            <person name="Zhang W."/>
            <person name="Yang X."/>
            <person name="Jeffery I.B."/>
            <person name="Cooney J.C."/>
            <person name="Kagawa T.F."/>
            <person name="Liu W."/>
            <person name="Song Y."/>
            <person name="Salvetti E."/>
            <person name="Wrobel A."/>
            <person name="Rasinkangas P."/>
            <person name="Parkhill J."/>
            <person name="Rea M.C."/>
            <person name="O'Sullivan O."/>
            <person name="Ritari J."/>
            <person name="Douillard F.P."/>
            <person name="Paul Ross R."/>
            <person name="Yang R."/>
            <person name="Briner A.E."/>
            <person name="Felis G.E."/>
            <person name="de Vos W.M."/>
            <person name="Barrangou R."/>
            <person name="Klaenhammer T.R."/>
            <person name="Caufield P.W."/>
            <person name="Cui Y."/>
            <person name="Zhang H."/>
            <person name="O'Toole P.W."/>
        </authorList>
    </citation>
    <scope>NUCLEOTIDE SEQUENCE [LARGE SCALE GENOMIC DNA]</scope>
    <source>
        <strain evidence="1 2">DSM 15814</strain>
    </source>
</reference>
<evidence type="ECO:0000313" key="2">
    <source>
        <dbReference type="Proteomes" id="UP000051999"/>
    </source>
</evidence>
<dbReference type="PATRIC" id="fig|1114972.6.peg.2402"/>
<sequence>MKTELEGFRVKSDKHAEAQEWLKFLADNRQAFLATLPAEKMLVESVFSTMIGNDLYLCWYSIQGDNPRPVEDSESELDKRHVAYWEDCIDESVPSLKFDHVVNYVPDELTQKMSRLYEN</sequence>
<dbReference type="Pfam" id="PF19673">
    <property type="entry name" value="DUF6176"/>
    <property type="match status" value="1"/>
</dbReference>
<comment type="caution">
    <text evidence="1">The sequence shown here is derived from an EMBL/GenBank/DDBJ whole genome shotgun (WGS) entry which is preliminary data.</text>
</comment>
<dbReference type="RefSeq" id="WP_017261304.1">
    <property type="nucleotide sequence ID" value="NZ_AUAW01000008.1"/>
</dbReference>
<gene>
    <name evidence="1" type="ORF">FD35_GL002338</name>
</gene>
<dbReference type="Proteomes" id="UP000051999">
    <property type="component" value="Unassembled WGS sequence"/>
</dbReference>
<accession>A0A0R1RFX7</accession>
<organism evidence="1 2">
    <name type="scientific">Furfurilactobacillus rossiae DSM 15814</name>
    <dbReference type="NCBI Taxonomy" id="1114972"/>
    <lineage>
        <taxon>Bacteria</taxon>
        <taxon>Bacillati</taxon>
        <taxon>Bacillota</taxon>
        <taxon>Bacilli</taxon>
        <taxon>Lactobacillales</taxon>
        <taxon>Lactobacillaceae</taxon>
        <taxon>Furfurilactobacillus</taxon>
    </lineage>
</organism>
<dbReference type="EMBL" id="AZFF01000006">
    <property type="protein sequence ID" value="KRL55807.1"/>
    <property type="molecule type" value="Genomic_DNA"/>
</dbReference>
<dbReference type="AlphaFoldDB" id="A0A0R1RFX7"/>
<keyword evidence="2" id="KW-1185">Reference proteome</keyword>
<name>A0A0R1RFX7_9LACO</name>
<dbReference type="InterPro" id="IPR046174">
    <property type="entry name" value="DUF6176"/>
</dbReference>
<dbReference type="STRING" id="1114972.FD35_GL002338"/>